<dbReference type="OrthoDB" id="197334at2759"/>
<feature type="transmembrane region" description="Helical" evidence="2">
    <location>
        <begin position="1453"/>
        <end position="1472"/>
    </location>
</feature>
<feature type="region of interest" description="Disordered" evidence="1">
    <location>
        <begin position="52"/>
        <end position="90"/>
    </location>
</feature>
<evidence type="ECO:0000256" key="2">
    <source>
        <dbReference type="SAM" id="Phobius"/>
    </source>
</evidence>
<feature type="transmembrane region" description="Helical" evidence="2">
    <location>
        <begin position="206"/>
        <end position="224"/>
    </location>
</feature>
<feature type="transmembrane region" description="Helical" evidence="2">
    <location>
        <begin position="1283"/>
        <end position="1304"/>
    </location>
</feature>
<proteinExistence type="predicted"/>
<dbReference type="EMBL" id="BRXW01000074">
    <property type="protein sequence ID" value="GMI04464.1"/>
    <property type="molecule type" value="Genomic_DNA"/>
</dbReference>
<feature type="transmembrane region" description="Helical" evidence="2">
    <location>
        <begin position="706"/>
        <end position="733"/>
    </location>
</feature>
<protein>
    <recommendedName>
        <fullName evidence="3">Fatty acid desaturase domain-containing protein</fullName>
    </recommendedName>
</protein>
<dbReference type="Proteomes" id="UP001165122">
    <property type="component" value="Unassembled WGS sequence"/>
</dbReference>
<feature type="transmembrane region" description="Helical" evidence="2">
    <location>
        <begin position="1390"/>
        <end position="1410"/>
    </location>
</feature>
<feature type="transmembrane region" description="Helical" evidence="2">
    <location>
        <begin position="791"/>
        <end position="808"/>
    </location>
</feature>
<feature type="transmembrane region" description="Helical" evidence="2">
    <location>
        <begin position="244"/>
        <end position="262"/>
    </location>
</feature>
<feature type="transmembrane region" description="Helical" evidence="2">
    <location>
        <begin position="179"/>
        <end position="200"/>
    </location>
</feature>
<feature type="region of interest" description="Disordered" evidence="1">
    <location>
        <begin position="1345"/>
        <end position="1367"/>
    </location>
</feature>
<keyword evidence="5" id="KW-1185">Reference proteome</keyword>
<sequence length="1749" mass="196937">MSSFIEIDTGTYSEQANAPMVTGLSKTYALHVKRMMVQCKRSEEIRELTKKKAVFDSRQESSKTLKENLHNSNKESSDSTLESEILQDSDPSGTQFLPLKLLEKIESLSDLILQKMSKQNITSSNRILLSKNYSIALMDAKFTLSYVQPNAAKWHGKRRKEIMGKYKEEVLGLHRESDWGVTVAVVLGISFGQIFIAKSISPNNGFLLNLLLSSTIGSFFCFGFQSLNHILMHSTMPYHLKMPLALLASACSPMPWFSYYIAGGHQRHHMNAGSETDIDREALFWIWEKVPHEKLDNPFGAVLWLSTAALFLPLAYMYSMFTCAYYNWKANKVEMTHFITESVCTSVVFYYCGCRWSSSLYLVFSGAFSMGFLGHPYLGFWLLQHLCVYDGKSPIHAQPTVSYYGNDLWNYLNYNILLHVEHHDFSKIPWHKVHNLRRIAPEYYTKLKYSTSILELMRFWIFSKGKKFDLTEMQNIVHKDDKRQEHTPSEIKKIQETERRFRRASVEAAHQRRQSVAENRGSDEVEEHTELQNAVKYNVYGDNPEKIGKRQYVASIFESPDPFEMALFYRLILFGVPIANCVLLILSLIFNGPSAETWAYISYVIAPYVTICVATHSMCRPKRIKLSDLKEEFVMVSFGVLVPLLLTLGIHMKYEPSGDYFRVTMKIGMVVVAFFGVAFGGNYMAKSVRQAVGFQDPNVLKEHLRYKVFFGGASMIISILYLVLESGGCVVSYIGKPTAIMLENCNGVKGPNYAVGMHLACIFVYSVYFGPFNTLTTSQLVKLDMTIMQRIEGFVFFFASACALFLFGAKRQNTGLPPLYERFMAMVYMGWFIIYSLELIHVFRILKQQKMRKLAIELEAKQEVEIVKEELMDLDRHPNHHFRSSTKSSASFGPTSYARSNTTPGLVSSSSVEDSFGGDKLSIASFGGKMRNSKFDSAGSDIELGTTTPDTVKRNIPDFSLTTSERTRAISGSGIKTSRRVSDTMKKESGGFKRGKKETPEEQYVDAFHPILRFFLVNFCILEAAFVAFPPILNLLGIYEFHPQASHNMLLSAFACWPLVGLFIGTVCFSDFHGPRPKIAWNETIVYFFGALISWSCSGLFGFDMWSKGSTFMQVLLLVFVFIVTLVFYVFCMAMKFRCHRLPLKKKNEVVTNAFFTVGYAMLPIVYLSLESIGSVLHRNNLEFGGSRDIVKVNFLACMHVFGIAAYQIFYAPFSRYKAKDILKGNFDRLVGAELACFMISTMITLFVLATKVIDDDSAEKTDTGKMTHPERVLESMHTISSYFFGMGWMFVYVSNSMKFLGFFGGNSLSKKKRAIPDVKSKGCCGFFFSICNAFIVIGRSLKQNPQDGDDATSKIRADSLSGDESVGNGSRVVSLERVKSHRHFTLSRLWRMSFSVVPLGVMPLVTLMWNIVGPKKAPFPYLYLAFAPLNVLSSYVIFFSSPMDVSYPWLEVAVYLVGGPMVLIGGGIAEITHVSKGTPMQTIWTIFALRCFFSCILIYFLPTFMKLRKAIGETVPDLQAFVTDVVFTGTLKALVPVSYVCFTSLGCIVTSYENRQRLDKEIDVSCFQELATSVGVALHLVGVCVYQPFLLNKYVDYGISDIIQFTLPLRDKVNLCLVALSSGVSMCLFAYRNFDAWNGPHQMFIFVAGGILIIMCIWFWVLGQGAKHVTRLANQAREGGGDGKVQQRRRTGSVGVPRGRRGSAVHRGSITEGGTVENKFEEINNDANQTMGFATGEFGLGVLAPGLV</sequence>
<feature type="transmembrane region" description="Helical" evidence="2">
    <location>
        <begin position="567"/>
        <end position="591"/>
    </location>
</feature>
<evidence type="ECO:0000259" key="3">
    <source>
        <dbReference type="Pfam" id="PF00487"/>
    </source>
</evidence>
<feature type="transmembrane region" description="Helical" evidence="2">
    <location>
        <begin position="1614"/>
        <end position="1632"/>
    </location>
</feature>
<feature type="transmembrane region" description="Helical" evidence="2">
    <location>
        <begin position="597"/>
        <end position="619"/>
    </location>
</feature>
<comment type="caution">
    <text evidence="4">The sequence shown here is derived from an EMBL/GenBank/DDBJ whole genome shotgun (WGS) entry which is preliminary data.</text>
</comment>
<feature type="transmembrane region" description="Helical" evidence="2">
    <location>
        <begin position="1230"/>
        <end position="1250"/>
    </location>
</feature>
<feature type="transmembrane region" description="Helical" evidence="2">
    <location>
        <begin position="1011"/>
        <end position="1029"/>
    </location>
</feature>
<evidence type="ECO:0000313" key="4">
    <source>
        <dbReference type="EMBL" id="GMI04464.1"/>
    </source>
</evidence>
<feature type="transmembrane region" description="Helical" evidence="2">
    <location>
        <begin position="753"/>
        <end position="770"/>
    </location>
</feature>
<gene>
    <name evidence="4" type="ORF">TrLO_g15451</name>
</gene>
<feature type="compositionally biased region" description="Basic and acidic residues" evidence="1">
    <location>
        <begin position="980"/>
        <end position="991"/>
    </location>
</feature>
<feature type="region of interest" description="Disordered" evidence="1">
    <location>
        <begin position="937"/>
        <end position="956"/>
    </location>
</feature>
<feature type="transmembrane region" description="Helical" evidence="2">
    <location>
        <begin position="1115"/>
        <end position="1138"/>
    </location>
</feature>
<feature type="region of interest" description="Disordered" evidence="1">
    <location>
        <begin position="878"/>
        <end position="915"/>
    </location>
</feature>
<organism evidence="4 5">
    <name type="scientific">Triparma laevis f. longispina</name>
    <dbReference type="NCBI Taxonomy" id="1714387"/>
    <lineage>
        <taxon>Eukaryota</taxon>
        <taxon>Sar</taxon>
        <taxon>Stramenopiles</taxon>
        <taxon>Ochrophyta</taxon>
        <taxon>Bolidophyceae</taxon>
        <taxon>Parmales</taxon>
        <taxon>Triparmaceae</taxon>
        <taxon>Triparma</taxon>
    </lineage>
</organism>
<dbReference type="InterPro" id="IPR005804">
    <property type="entry name" value="FA_desaturase_dom"/>
</dbReference>
<feature type="transmembrane region" description="Helical" evidence="2">
    <location>
        <begin position="1150"/>
        <end position="1170"/>
    </location>
</feature>
<feature type="transmembrane region" description="Helical" evidence="2">
    <location>
        <begin position="301"/>
        <end position="326"/>
    </location>
</feature>
<feature type="transmembrane region" description="Helical" evidence="2">
    <location>
        <begin position="1484"/>
        <end position="1502"/>
    </location>
</feature>
<feature type="transmembrane region" description="Helical" evidence="2">
    <location>
        <begin position="663"/>
        <end position="685"/>
    </location>
</feature>
<feature type="compositionally biased region" description="Basic and acidic residues" evidence="1">
    <location>
        <begin position="52"/>
        <end position="77"/>
    </location>
</feature>
<dbReference type="PANTHER" id="PTHR12879:SF8">
    <property type="entry name" value="SPHINGOLIPID DELTA(4)-DESATURASE DES1"/>
    <property type="match status" value="1"/>
</dbReference>
<dbReference type="GO" id="GO:0042284">
    <property type="term" value="F:sphingolipid delta-4 desaturase activity"/>
    <property type="evidence" value="ECO:0007669"/>
    <property type="project" value="TreeGrafter"/>
</dbReference>
<reference evidence="5" key="1">
    <citation type="journal article" date="2023" name="Commun. Biol.">
        <title>Genome analysis of Parmales, the sister group of diatoms, reveals the evolutionary specialization of diatoms from phago-mixotrophs to photoautotrophs.</title>
        <authorList>
            <person name="Ban H."/>
            <person name="Sato S."/>
            <person name="Yoshikawa S."/>
            <person name="Yamada K."/>
            <person name="Nakamura Y."/>
            <person name="Ichinomiya M."/>
            <person name="Sato N."/>
            <person name="Blanc-Mathieu R."/>
            <person name="Endo H."/>
            <person name="Kuwata A."/>
            <person name="Ogata H."/>
        </authorList>
    </citation>
    <scope>NUCLEOTIDE SEQUENCE [LARGE SCALE GENOMIC DNA]</scope>
    <source>
        <strain evidence="5">NIES 3700</strain>
    </source>
</reference>
<feature type="transmembrane region" description="Helical" evidence="2">
    <location>
        <begin position="1084"/>
        <end position="1103"/>
    </location>
</feature>
<evidence type="ECO:0000313" key="5">
    <source>
        <dbReference type="Proteomes" id="UP001165122"/>
    </source>
</evidence>
<dbReference type="GO" id="GO:0046513">
    <property type="term" value="P:ceramide biosynthetic process"/>
    <property type="evidence" value="ECO:0007669"/>
    <property type="project" value="TreeGrafter"/>
</dbReference>
<feature type="region of interest" description="Disordered" evidence="1">
    <location>
        <begin position="972"/>
        <end position="996"/>
    </location>
</feature>
<accession>A0A9W7F5W5</accession>
<dbReference type="PANTHER" id="PTHR12879">
    <property type="entry name" value="SPHINGOLIPID DELTA 4 DESATURASE/C-4 HYDROXYLASE PROTEIN DES2"/>
    <property type="match status" value="1"/>
</dbReference>
<evidence type="ECO:0000256" key="1">
    <source>
        <dbReference type="SAM" id="MobiDB-lite"/>
    </source>
</evidence>
<feature type="compositionally biased region" description="Polar residues" evidence="1">
    <location>
        <begin position="885"/>
        <end position="913"/>
    </location>
</feature>
<feature type="transmembrane region" description="Helical" evidence="2">
    <location>
        <begin position="1190"/>
        <end position="1210"/>
    </location>
</feature>
<keyword evidence="2" id="KW-0472">Membrane</keyword>
<feature type="domain" description="Fatty acid desaturase" evidence="3">
    <location>
        <begin position="209"/>
        <end position="446"/>
    </location>
</feature>
<feature type="transmembrane region" description="Helical" evidence="2">
    <location>
        <begin position="631"/>
        <end position="651"/>
    </location>
</feature>
<feature type="transmembrane region" description="Helical" evidence="2">
    <location>
        <begin position="1422"/>
        <end position="1441"/>
    </location>
</feature>
<dbReference type="GO" id="GO:0016020">
    <property type="term" value="C:membrane"/>
    <property type="evidence" value="ECO:0007669"/>
    <property type="project" value="GOC"/>
</dbReference>
<feature type="region of interest" description="Disordered" evidence="1">
    <location>
        <begin position="507"/>
        <end position="527"/>
    </location>
</feature>
<feature type="transmembrane region" description="Helical" evidence="2">
    <location>
        <begin position="828"/>
        <end position="846"/>
    </location>
</feature>
<keyword evidence="2" id="KW-0812">Transmembrane</keyword>
<feature type="transmembrane region" description="Helical" evidence="2">
    <location>
        <begin position="1049"/>
        <end position="1072"/>
    </location>
</feature>
<feature type="region of interest" description="Disordered" evidence="1">
    <location>
        <begin position="1678"/>
        <end position="1709"/>
    </location>
</feature>
<dbReference type="Pfam" id="PF00487">
    <property type="entry name" value="FA_desaturase"/>
    <property type="match status" value="1"/>
</dbReference>
<keyword evidence="2" id="KW-1133">Transmembrane helix</keyword>
<name>A0A9W7F5W5_9STRA</name>
<feature type="transmembrane region" description="Helical" evidence="2">
    <location>
        <begin position="364"/>
        <end position="383"/>
    </location>
</feature>
<feature type="transmembrane region" description="Helical" evidence="2">
    <location>
        <begin position="1644"/>
        <end position="1663"/>
    </location>
</feature>